<reference evidence="2 3" key="1">
    <citation type="submission" date="2024-06" db="EMBL/GenBank/DDBJ databases">
        <title>The draft genome of Grus japonensis, version 3.</title>
        <authorList>
            <person name="Nabeshima K."/>
            <person name="Suzuki S."/>
            <person name="Onuma M."/>
        </authorList>
    </citation>
    <scope>NUCLEOTIDE SEQUENCE [LARGE SCALE GENOMIC DNA]</scope>
    <source>
        <strain evidence="2 3">451A</strain>
    </source>
</reference>
<dbReference type="AlphaFoldDB" id="A0ABC9Y0M6"/>
<sequence>MQPRRFLECIDDNFLTQVIKALMRRGSHLDLTLNKLNVGDSLGCKDYEMDGVQDHERREKTNSRIMALDFQRAGFGLVGDLLGTGYSPGEKRGPGELDDFQGSSSPSLRTVHANKGDVK</sequence>
<dbReference type="Proteomes" id="UP001623348">
    <property type="component" value="Unassembled WGS sequence"/>
</dbReference>
<gene>
    <name evidence="2" type="ORF">GRJ2_002823100</name>
</gene>
<name>A0ABC9Y0M6_GRUJA</name>
<evidence type="ECO:0000256" key="1">
    <source>
        <dbReference type="SAM" id="MobiDB-lite"/>
    </source>
</evidence>
<keyword evidence="3" id="KW-1185">Reference proteome</keyword>
<evidence type="ECO:0000313" key="3">
    <source>
        <dbReference type="Proteomes" id="UP001623348"/>
    </source>
</evidence>
<accession>A0ABC9Y0M6</accession>
<comment type="caution">
    <text evidence="2">The sequence shown here is derived from an EMBL/GenBank/DDBJ whole genome shotgun (WGS) entry which is preliminary data.</text>
</comment>
<feature type="region of interest" description="Disordered" evidence="1">
    <location>
        <begin position="86"/>
        <end position="119"/>
    </location>
</feature>
<evidence type="ECO:0000313" key="2">
    <source>
        <dbReference type="EMBL" id="GAB0203575.1"/>
    </source>
</evidence>
<organism evidence="2 3">
    <name type="scientific">Grus japonensis</name>
    <name type="common">Japanese crane</name>
    <name type="synonym">Red-crowned crane</name>
    <dbReference type="NCBI Taxonomy" id="30415"/>
    <lineage>
        <taxon>Eukaryota</taxon>
        <taxon>Metazoa</taxon>
        <taxon>Chordata</taxon>
        <taxon>Craniata</taxon>
        <taxon>Vertebrata</taxon>
        <taxon>Euteleostomi</taxon>
        <taxon>Archelosauria</taxon>
        <taxon>Archosauria</taxon>
        <taxon>Dinosauria</taxon>
        <taxon>Saurischia</taxon>
        <taxon>Theropoda</taxon>
        <taxon>Coelurosauria</taxon>
        <taxon>Aves</taxon>
        <taxon>Neognathae</taxon>
        <taxon>Neoaves</taxon>
        <taxon>Gruiformes</taxon>
        <taxon>Gruidae</taxon>
        <taxon>Grus</taxon>
    </lineage>
</organism>
<dbReference type="EMBL" id="BAAFJT010000040">
    <property type="protein sequence ID" value="GAB0203575.1"/>
    <property type="molecule type" value="Genomic_DNA"/>
</dbReference>
<protein>
    <submittedName>
        <fullName evidence="2">Uncharacterized protein</fullName>
    </submittedName>
</protein>
<proteinExistence type="predicted"/>